<sequence>MQNIINWLLVCTVFIASFTCYAMGNEAGAIVLILLGFSLEILFWMYCFNKPKKSKRSF</sequence>
<evidence type="ECO:0000313" key="2">
    <source>
        <dbReference type="EMBL" id="CAH9053223.1"/>
    </source>
</evidence>
<keyword evidence="1" id="KW-0812">Transmembrane</keyword>
<protein>
    <submittedName>
        <fullName evidence="2">Uncharacterized protein</fullName>
    </submittedName>
</protein>
<reference evidence="2" key="1">
    <citation type="submission" date="2022-07" db="EMBL/GenBank/DDBJ databases">
        <authorList>
            <person name="Criscuolo A."/>
        </authorList>
    </citation>
    <scope>NUCLEOTIDE SEQUENCE</scope>
    <source>
        <strain evidence="2">CIP103197</strain>
    </source>
</reference>
<proteinExistence type="predicted"/>
<keyword evidence="1" id="KW-1133">Transmembrane helix</keyword>
<keyword evidence="3" id="KW-1185">Reference proteome</keyword>
<name>A0A9W4QU19_PSEHA</name>
<comment type="caution">
    <text evidence="2">The sequence shown here is derived from an EMBL/GenBank/DDBJ whole genome shotgun (WGS) entry which is preliminary data.</text>
</comment>
<feature type="transmembrane region" description="Helical" evidence="1">
    <location>
        <begin position="30"/>
        <end position="48"/>
    </location>
</feature>
<dbReference type="AlphaFoldDB" id="A0A9W4QU19"/>
<dbReference type="Proteomes" id="UP001152447">
    <property type="component" value="Unassembled WGS sequence"/>
</dbReference>
<organism evidence="2 3">
    <name type="scientific">Pseudoalteromonas haloplanktis</name>
    <name type="common">Alteromonas haloplanktis</name>
    <dbReference type="NCBI Taxonomy" id="228"/>
    <lineage>
        <taxon>Bacteria</taxon>
        <taxon>Pseudomonadati</taxon>
        <taxon>Pseudomonadota</taxon>
        <taxon>Gammaproteobacteria</taxon>
        <taxon>Alteromonadales</taxon>
        <taxon>Pseudoalteromonadaceae</taxon>
        <taxon>Pseudoalteromonas</taxon>
    </lineage>
</organism>
<keyword evidence="1" id="KW-0472">Membrane</keyword>
<evidence type="ECO:0000313" key="3">
    <source>
        <dbReference type="Proteomes" id="UP001152447"/>
    </source>
</evidence>
<dbReference type="RefSeq" id="WP_175610042.1">
    <property type="nucleotide sequence ID" value="NZ_CAMAPB010000007.1"/>
</dbReference>
<evidence type="ECO:0000256" key="1">
    <source>
        <dbReference type="SAM" id="Phobius"/>
    </source>
</evidence>
<accession>A0A9W4QU19</accession>
<dbReference type="EMBL" id="CAMAPB010000007">
    <property type="protein sequence ID" value="CAH9053223.1"/>
    <property type="molecule type" value="Genomic_DNA"/>
</dbReference>
<feature type="transmembrane region" description="Helical" evidence="1">
    <location>
        <begin position="7"/>
        <end position="24"/>
    </location>
</feature>
<gene>
    <name evidence="2" type="ORF">PSEHALCIP103_00779</name>
</gene>